<dbReference type="GO" id="GO:0033314">
    <property type="term" value="P:mitotic DNA replication checkpoint signaling"/>
    <property type="evidence" value="ECO:0007669"/>
    <property type="project" value="TreeGrafter"/>
</dbReference>
<dbReference type="InterPro" id="IPR007150">
    <property type="entry name" value="HUS1/Mec3"/>
</dbReference>
<dbReference type="AlphaFoldDB" id="G3AL41"/>
<dbReference type="GO" id="GO:0006289">
    <property type="term" value="P:nucleotide-excision repair"/>
    <property type="evidence" value="ECO:0007669"/>
    <property type="project" value="TreeGrafter"/>
</dbReference>
<proteinExistence type="inferred from homology"/>
<comment type="similarity">
    <text evidence="2 4">Belongs to the HUS1 family.</text>
</comment>
<dbReference type="KEGG" id="spaa:SPAPADRAFT_137549"/>
<dbReference type="Proteomes" id="UP000000709">
    <property type="component" value="Unassembled WGS sequence"/>
</dbReference>
<dbReference type="GO" id="GO:0035861">
    <property type="term" value="C:site of double-strand break"/>
    <property type="evidence" value="ECO:0007669"/>
    <property type="project" value="TreeGrafter"/>
</dbReference>
<dbReference type="PANTHER" id="PTHR12900">
    <property type="entry name" value="MITOTIC AND DNA DAMAGE CHECKPOINT PROTEIN HUS1"/>
    <property type="match status" value="1"/>
</dbReference>
<dbReference type="HOGENOM" id="CLU_074844_0_0_1"/>
<dbReference type="GO" id="GO:0044778">
    <property type="term" value="P:meiotic DNA integrity checkpoint signaling"/>
    <property type="evidence" value="ECO:0007669"/>
    <property type="project" value="TreeGrafter"/>
</dbReference>
<dbReference type="InParanoid" id="G3AL41"/>
<dbReference type="GeneID" id="18870054"/>
<sequence length="320" mass="36183">MKLKLKTKNTETLKTTLSLISQLRKYVVLRFTPSQLCVISVNGQSPSSEPQVWCKFETSSLFDEMEIQSLNDNSILLEINVDLLLQTLRNFDKANSDGLFIRLQRKDATGAQGTNVSNGRTASLALFYSNINFNANVINHTFKIPVKILKNTQDMSRLQEPGHSNVGMIMRLPNEFVSMFKRLEKFRKASFNETVTIRASRKDRGFLGFVLEEEGKFKVTISWNGKLEVMSAAATNTDGDSLREAINAHSSQVDSTDIDEMEITVKLKDWQQASKIVGTCHTVILLICERDCVLHCFLDDSDDADIVYYINGLRIRNPLD</sequence>
<dbReference type="GO" id="GO:0000723">
    <property type="term" value="P:telomere maintenance"/>
    <property type="evidence" value="ECO:0007669"/>
    <property type="project" value="TreeGrafter"/>
</dbReference>
<reference evidence="5 6" key="1">
    <citation type="journal article" date="2011" name="Proc. Natl. Acad. Sci. U.S.A.">
        <title>Comparative genomics of xylose-fermenting fungi for enhanced biofuel production.</title>
        <authorList>
            <person name="Wohlbach D.J."/>
            <person name="Kuo A."/>
            <person name="Sato T.K."/>
            <person name="Potts K.M."/>
            <person name="Salamov A.A."/>
            <person name="LaButti K.M."/>
            <person name="Sun H."/>
            <person name="Clum A."/>
            <person name="Pangilinan J.L."/>
            <person name="Lindquist E.A."/>
            <person name="Lucas S."/>
            <person name="Lapidus A."/>
            <person name="Jin M."/>
            <person name="Gunawan C."/>
            <person name="Balan V."/>
            <person name="Dale B.E."/>
            <person name="Jeffries T.W."/>
            <person name="Zinkel R."/>
            <person name="Barry K.W."/>
            <person name="Grigoriev I.V."/>
            <person name="Gasch A.P."/>
        </authorList>
    </citation>
    <scope>NUCLEOTIDE SEQUENCE [LARGE SCALE GENOMIC DNA]</scope>
    <source>
        <strain evidence="6">NRRL Y-27907 / 11-Y1</strain>
    </source>
</reference>
<evidence type="ECO:0000313" key="5">
    <source>
        <dbReference type="EMBL" id="EGW33084.1"/>
    </source>
</evidence>
<comment type="subcellular location">
    <subcellularLocation>
        <location evidence="1">Nucleus</location>
    </subcellularLocation>
</comment>
<keyword evidence="3" id="KW-0539">Nucleus</keyword>
<dbReference type="GO" id="GO:0000724">
    <property type="term" value="P:double-strand break repair via homologous recombination"/>
    <property type="evidence" value="ECO:0007669"/>
    <property type="project" value="TreeGrafter"/>
</dbReference>
<dbReference type="EMBL" id="GL996501">
    <property type="protein sequence ID" value="EGW33084.1"/>
    <property type="molecule type" value="Genomic_DNA"/>
</dbReference>
<dbReference type="eggNOG" id="ENOG502RA7D">
    <property type="taxonomic scope" value="Eukaryota"/>
</dbReference>
<dbReference type="PIRSF" id="PIRSF011312">
    <property type="entry name" value="Cell_cycle_HUS1"/>
    <property type="match status" value="1"/>
</dbReference>
<keyword evidence="6" id="KW-1185">Reference proteome</keyword>
<dbReference type="FunCoup" id="G3AL41">
    <property type="interactions" value="189"/>
</dbReference>
<name>G3AL41_SPAPN</name>
<evidence type="ECO:0000256" key="1">
    <source>
        <dbReference type="ARBA" id="ARBA00004123"/>
    </source>
</evidence>
<evidence type="ECO:0000256" key="2">
    <source>
        <dbReference type="ARBA" id="ARBA00005563"/>
    </source>
</evidence>
<dbReference type="STRING" id="619300.G3AL41"/>
<dbReference type="OrthoDB" id="419537at2759"/>
<dbReference type="Gene3D" id="3.70.10.10">
    <property type="match status" value="1"/>
</dbReference>
<evidence type="ECO:0000256" key="4">
    <source>
        <dbReference type="PIRNR" id="PIRNR011312"/>
    </source>
</evidence>
<dbReference type="PANTHER" id="PTHR12900:SF0">
    <property type="entry name" value="CHECKPOINT PROTEIN"/>
    <property type="match status" value="1"/>
</dbReference>
<dbReference type="InterPro" id="IPR016580">
    <property type="entry name" value="HUS1"/>
</dbReference>
<dbReference type="Pfam" id="PF04005">
    <property type="entry name" value="Hus1"/>
    <property type="match status" value="1"/>
</dbReference>
<evidence type="ECO:0000256" key="3">
    <source>
        <dbReference type="ARBA" id="ARBA00023242"/>
    </source>
</evidence>
<organism evidence="6">
    <name type="scientific">Spathaspora passalidarum (strain NRRL Y-27907 / 11-Y1)</name>
    <dbReference type="NCBI Taxonomy" id="619300"/>
    <lineage>
        <taxon>Eukaryota</taxon>
        <taxon>Fungi</taxon>
        <taxon>Dikarya</taxon>
        <taxon>Ascomycota</taxon>
        <taxon>Saccharomycotina</taxon>
        <taxon>Pichiomycetes</taxon>
        <taxon>Debaryomycetaceae</taxon>
        <taxon>Spathaspora</taxon>
    </lineage>
</organism>
<dbReference type="RefSeq" id="XP_007374599.1">
    <property type="nucleotide sequence ID" value="XM_007374537.1"/>
</dbReference>
<evidence type="ECO:0000313" key="6">
    <source>
        <dbReference type="Proteomes" id="UP000000709"/>
    </source>
</evidence>
<accession>G3AL41</accession>
<dbReference type="GO" id="GO:0005730">
    <property type="term" value="C:nucleolus"/>
    <property type="evidence" value="ECO:0007669"/>
    <property type="project" value="InterPro"/>
</dbReference>
<dbReference type="OMA" id="EPQVWCK"/>
<protein>
    <recommendedName>
        <fullName evidence="4">Checkpoint protein</fullName>
    </recommendedName>
</protein>
<dbReference type="GO" id="GO:0030896">
    <property type="term" value="C:checkpoint clamp complex"/>
    <property type="evidence" value="ECO:0007669"/>
    <property type="project" value="InterPro"/>
</dbReference>
<dbReference type="GO" id="GO:0031573">
    <property type="term" value="P:mitotic intra-S DNA damage checkpoint signaling"/>
    <property type="evidence" value="ECO:0007669"/>
    <property type="project" value="TreeGrafter"/>
</dbReference>
<gene>
    <name evidence="5" type="ORF">SPAPADRAFT_137549</name>
</gene>